<dbReference type="PANTHER" id="PTHR25462:SF296">
    <property type="entry name" value="MEIOTIC P26, ISOFORM F"/>
    <property type="match status" value="1"/>
</dbReference>
<keyword evidence="1" id="KW-0863">Zinc-finger</keyword>
<accession>A0A8B6EKP9</accession>
<reference evidence="4" key="1">
    <citation type="submission" date="2018-11" db="EMBL/GenBank/DDBJ databases">
        <authorList>
            <person name="Alioto T."/>
            <person name="Alioto T."/>
        </authorList>
    </citation>
    <scope>NUCLEOTIDE SEQUENCE</scope>
</reference>
<dbReference type="Proteomes" id="UP000596742">
    <property type="component" value="Unassembled WGS sequence"/>
</dbReference>
<dbReference type="PANTHER" id="PTHR25462">
    <property type="entry name" value="BONUS, ISOFORM C-RELATED"/>
    <property type="match status" value="1"/>
</dbReference>
<comment type="caution">
    <text evidence="4">The sequence shown here is derived from an EMBL/GenBank/DDBJ whole genome shotgun (WGS) entry which is preliminary data.</text>
</comment>
<evidence type="ECO:0000259" key="3">
    <source>
        <dbReference type="PROSITE" id="PS50119"/>
    </source>
</evidence>
<organism evidence="4 5">
    <name type="scientific">Mytilus galloprovincialis</name>
    <name type="common">Mediterranean mussel</name>
    <dbReference type="NCBI Taxonomy" id="29158"/>
    <lineage>
        <taxon>Eukaryota</taxon>
        <taxon>Metazoa</taxon>
        <taxon>Spiralia</taxon>
        <taxon>Lophotrochozoa</taxon>
        <taxon>Mollusca</taxon>
        <taxon>Bivalvia</taxon>
        <taxon>Autobranchia</taxon>
        <taxon>Pteriomorphia</taxon>
        <taxon>Mytilida</taxon>
        <taxon>Mytiloidea</taxon>
        <taxon>Mytilidae</taxon>
        <taxon>Mytilinae</taxon>
        <taxon>Mytilus</taxon>
    </lineage>
</organism>
<dbReference type="InterPro" id="IPR047153">
    <property type="entry name" value="TRIM45/56/19-like"/>
</dbReference>
<feature type="domain" description="B box-type" evidence="3">
    <location>
        <begin position="2"/>
        <end position="52"/>
    </location>
</feature>
<gene>
    <name evidence="4" type="ORF">MGAL_10B073265</name>
</gene>
<sequence>MPDLILCGPCGYAENDNDADKWCLDCEEGLCADCEKIHKSIKTTRNHRLISIEDFRQIKHIFVSMNCEDHGKRLELYCKTHDIAICVGCVPSYHKACPDIIPIDKVAENAKCSTALADLENTLTITLQNLQEIIDNRESALENLEGQKQAIKDTINDTRARMMKKLEDLEHKILQELDTKHGSCKSEEVKLLTRLKVSLRDLNCLREQTSKLKSFASELQLFIGMRQTNKAVFKEVESVKKTIKSVQNCEVYLQLQPSVVSLMNEVDQLGEIYVKKTTTSLPFKEAKIDQAQIQLPMQEMNSIKNIQIRFRKKFDVEKKGLLMWLSGCTMLSNGNVLIADYLGKDVIKEYSEDGKHIRDIPCSNGPFDFTVTHSDCIAVTYGDKKYLEILDINNNTVVRKVIFEEGCYGISYQENKLFIIIGGIVITDITGGVLKTLDIDCGSYLKTTKDRIYFTHNSAVNCISFTGEKIWEHTGISSGDLFGITVDDHGNVYVTDVESNTIIVIQNAGRYSRTLLTKTEGLDSPCALHYNKDEKVLLVCNESELAFLYDIVQC</sequence>
<dbReference type="PROSITE" id="PS50119">
    <property type="entry name" value="ZF_BBOX"/>
    <property type="match status" value="1"/>
</dbReference>
<dbReference type="InterPro" id="IPR000315">
    <property type="entry name" value="Znf_B-box"/>
</dbReference>
<dbReference type="Gene3D" id="2.120.10.30">
    <property type="entry name" value="TolB, C-terminal domain"/>
    <property type="match status" value="1"/>
</dbReference>
<dbReference type="SUPFAM" id="SSF101898">
    <property type="entry name" value="NHL repeat"/>
    <property type="match status" value="1"/>
</dbReference>
<evidence type="ECO:0000256" key="1">
    <source>
        <dbReference type="PROSITE-ProRule" id="PRU00024"/>
    </source>
</evidence>
<dbReference type="AlphaFoldDB" id="A0A8B6EKP9"/>
<keyword evidence="2" id="KW-0175">Coiled coil</keyword>
<dbReference type="OrthoDB" id="6046813at2759"/>
<keyword evidence="1" id="KW-0479">Metal-binding</keyword>
<dbReference type="Gene3D" id="3.30.160.60">
    <property type="entry name" value="Classic Zinc Finger"/>
    <property type="match status" value="1"/>
</dbReference>
<dbReference type="SUPFAM" id="SSF57845">
    <property type="entry name" value="B-box zinc-binding domain"/>
    <property type="match status" value="1"/>
</dbReference>
<keyword evidence="1" id="KW-0862">Zinc</keyword>
<evidence type="ECO:0000313" key="4">
    <source>
        <dbReference type="EMBL" id="VDI35510.1"/>
    </source>
</evidence>
<protein>
    <recommendedName>
        <fullName evidence="3">B box-type domain-containing protein</fullName>
    </recommendedName>
</protein>
<dbReference type="InterPro" id="IPR011042">
    <property type="entry name" value="6-blade_b-propeller_TolB-like"/>
</dbReference>
<keyword evidence="5" id="KW-1185">Reference proteome</keyword>
<proteinExistence type="predicted"/>
<evidence type="ECO:0000313" key="5">
    <source>
        <dbReference type="Proteomes" id="UP000596742"/>
    </source>
</evidence>
<dbReference type="CDD" id="cd19776">
    <property type="entry name" value="Bbox2_TRIM25_C-IV"/>
    <property type="match status" value="1"/>
</dbReference>
<dbReference type="EMBL" id="UYJE01005241">
    <property type="protein sequence ID" value="VDI35510.1"/>
    <property type="molecule type" value="Genomic_DNA"/>
</dbReference>
<dbReference type="Pfam" id="PF22586">
    <property type="entry name" value="ANCHR-like_BBOX"/>
    <property type="match status" value="1"/>
</dbReference>
<dbReference type="CDD" id="cd19757">
    <property type="entry name" value="Bbox1"/>
    <property type="match status" value="1"/>
</dbReference>
<dbReference type="GO" id="GO:0008270">
    <property type="term" value="F:zinc ion binding"/>
    <property type="evidence" value="ECO:0007669"/>
    <property type="project" value="UniProtKB-KW"/>
</dbReference>
<feature type="coiled-coil region" evidence="2">
    <location>
        <begin position="116"/>
        <end position="172"/>
    </location>
</feature>
<name>A0A8B6EKP9_MYTGA</name>
<dbReference type="Gene3D" id="4.10.830.40">
    <property type="match status" value="1"/>
</dbReference>
<evidence type="ECO:0000256" key="2">
    <source>
        <dbReference type="SAM" id="Coils"/>
    </source>
</evidence>